<name>A0AC35G4W1_9BILA</name>
<sequence length="425" mass="48100">MFNQNTGIFTTATTSSTSLFDEVRTALLRNATSTLTSEAHALLHSTFAKDWNEDSLSLSIPIDATGGGSSLNFLSPKALTNTISPIFNEHVDIDFGENTLDWVSSLYNKLPNTDEMCAENELNFNGLRKLSISDTIQEEDEDDEIKNKAPTLSCLQCGFIATNRKQLWRHGKRENHVTRSSLIKSESTNKKHGNKEINEHRCDLCSYSSKSRFNVLRHFQRVHINQKSTSCDQCDKQFKDIDTLKTHIKYTHNSERKFSCDSCDKHFVSSSDLQRHRKIVHEKIRDYFCQKCGKNFQTQSNAKRHFLEVCSGTKALQLNSINNGVEEIVLCPTYNVQLPFRIVEGKKLLSLDKPSEWLKFDNNVKEEPANQWKTDCRSSTTNKSTLSLNIAAFEESVEAAAADPIGGKNNEDLKNGISQSIKNEK</sequence>
<dbReference type="WBParaSite" id="PS1159_v2.g24048.t1">
    <property type="protein sequence ID" value="PS1159_v2.g24048.t1"/>
    <property type="gene ID" value="PS1159_v2.g24048"/>
</dbReference>
<dbReference type="Proteomes" id="UP000887580">
    <property type="component" value="Unplaced"/>
</dbReference>
<organism evidence="1 2">
    <name type="scientific">Panagrolaimus sp. PS1159</name>
    <dbReference type="NCBI Taxonomy" id="55785"/>
    <lineage>
        <taxon>Eukaryota</taxon>
        <taxon>Metazoa</taxon>
        <taxon>Ecdysozoa</taxon>
        <taxon>Nematoda</taxon>
        <taxon>Chromadorea</taxon>
        <taxon>Rhabditida</taxon>
        <taxon>Tylenchina</taxon>
        <taxon>Panagrolaimomorpha</taxon>
        <taxon>Panagrolaimoidea</taxon>
        <taxon>Panagrolaimidae</taxon>
        <taxon>Panagrolaimus</taxon>
    </lineage>
</organism>
<reference evidence="2" key="1">
    <citation type="submission" date="2022-11" db="UniProtKB">
        <authorList>
            <consortium name="WormBaseParasite"/>
        </authorList>
    </citation>
    <scope>IDENTIFICATION</scope>
</reference>
<evidence type="ECO:0000313" key="1">
    <source>
        <dbReference type="Proteomes" id="UP000887580"/>
    </source>
</evidence>
<accession>A0AC35G4W1</accession>
<proteinExistence type="predicted"/>
<evidence type="ECO:0000313" key="2">
    <source>
        <dbReference type="WBParaSite" id="PS1159_v2.g24048.t1"/>
    </source>
</evidence>
<protein>
    <submittedName>
        <fullName evidence="2">C2H2-type domain-containing protein</fullName>
    </submittedName>
</protein>